<keyword evidence="2" id="KW-1185">Reference proteome</keyword>
<protein>
    <submittedName>
        <fullName evidence="1">Uncharacterized protein</fullName>
    </submittedName>
</protein>
<accession>A0AC60QLI9</accession>
<evidence type="ECO:0000313" key="2">
    <source>
        <dbReference type="Proteomes" id="UP000805193"/>
    </source>
</evidence>
<name>A0AC60QLI9_IXOPE</name>
<reference evidence="1 2" key="1">
    <citation type="journal article" date="2020" name="Cell">
        <title>Large-Scale Comparative Analyses of Tick Genomes Elucidate Their Genetic Diversity and Vector Capacities.</title>
        <authorList>
            <consortium name="Tick Genome and Microbiome Consortium (TIGMIC)"/>
            <person name="Jia N."/>
            <person name="Wang J."/>
            <person name="Shi W."/>
            <person name="Du L."/>
            <person name="Sun Y."/>
            <person name="Zhan W."/>
            <person name="Jiang J.F."/>
            <person name="Wang Q."/>
            <person name="Zhang B."/>
            <person name="Ji P."/>
            <person name="Bell-Sakyi L."/>
            <person name="Cui X.M."/>
            <person name="Yuan T.T."/>
            <person name="Jiang B.G."/>
            <person name="Yang W.F."/>
            <person name="Lam T.T."/>
            <person name="Chang Q.C."/>
            <person name="Ding S.J."/>
            <person name="Wang X.J."/>
            <person name="Zhu J.G."/>
            <person name="Ruan X.D."/>
            <person name="Zhao L."/>
            <person name="Wei J.T."/>
            <person name="Ye R.Z."/>
            <person name="Que T.C."/>
            <person name="Du C.H."/>
            <person name="Zhou Y.H."/>
            <person name="Cheng J.X."/>
            <person name="Dai P.F."/>
            <person name="Guo W.B."/>
            <person name="Han X.H."/>
            <person name="Huang E.J."/>
            <person name="Li L.F."/>
            <person name="Wei W."/>
            <person name="Gao Y.C."/>
            <person name="Liu J.Z."/>
            <person name="Shao H.Z."/>
            <person name="Wang X."/>
            <person name="Wang C.C."/>
            <person name="Yang T.C."/>
            <person name="Huo Q.B."/>
            <person name="Li W."/>
            <person name="Chen H.Y."/>
            <person name="Chen S.E."/>
            <person name="Zhou L.G."/>
            <person name="Ni X.B."/>
            <person name="Tian J.H."/>
            <person name="Sheng Y."/>
            <person name="Liu T."/>
            <person name="Pan Y.S."/>
            <person name="Xia L.Y."/>
            <person name="Li J."/>
            <person name="Zhao F."/>
            <person name="Cao W.C."/>
        </authorList>
    </citation>
    <scope>NUCLEOTIDE SEQUENCE [LARGE SCALE GENOMIC DNA]</scope>
    <source>
        <strain evidence="1">Iper-2018</strain>
    </source>
</reference>
<proteinExistence type="predicted"/>
<dbReference type="EMBL" id="JABSTQ010007263">
    <property type="protein sequence ID" value="KAG0435984.1"/>
    <property type="molecule type" value="Genomic_DNA"/>
</dbReference>
<dbReference type="Proteomes" id="UP000805193">
    <property type="component" value="Unassembled WGS sequence"/>
</dbReference>
<organism evidence="1 2">
    <name type="scientific">Ixodes persulcatus</name>
    <name type="common">Taiga tick</name>
    <dbReference type="NCBI Taxonomy" id="34615"/>
    <lineage>
        <taxon>Eukaryota</taxon>
        <taxon>Metazoa</taxon>
        <taxon>Ecdysozoa</taxon>
        <taxon>Arthropoda</taxon>
        <taxon>Chelicerata</taxon>
        <taxon>Arachnida</taxon>
        <taxon>Acari</taxon>
        <taxon>Parasitiformes</taxon>
        <taxon>Ixodida</taxon>
        <taxon>Ixodoidea</taxon>
        <taxon>Ixodidae</taxon>
        <taxon>Ixodinae</taxon>
        <taxon>Ixodes</taxon>
    </lineage>
</organism>
<gene>
    <name evidence="1" type="ORF">HPB47_018210</name>
</gene>
<comment type="caution">
    <text evidence="1">The sequence shown here is derived from an EMBL/GenBank/DDBJ whole genome shotgun (WGS) entry which is preliminary data.</text>
</comment>
<sequence>MGCMGGNVPESGCQARLRHCSLGMEPPASWATPFGEARNDALRMRSGKPGWVNGSAALRQGGHWNVHRAFRWVRRHIGWSWGTHVHLWKDFRNGDGGSGMGSALKGKKMVEQYPTTASIPRLLGTANDAAAVARRGAALESVRASKDSRVAVGAVAGKAGPGGAGIKPPQLGHAGSGAIPKTRLGVRRPESAVRAGTGGVPGVGPDLSGSFLVPSVSPSRGSGDLIPQETTGGHRMTRSMARAQRAEGSAGAGTSRISTAVKAKVSRKPVETCDPSCLGEGVGTTLRPCASLPTAWEADVHREPIGRPTPSTDSLGGRACRRLGQLGSPIQGVDPSPVYGEASESEGRGLAVPGPCSSEHEPDLLLISSARPERGSSLADSFALKSTQDIEGMFSDGDASGLGVSDRGVILDGTSGSSATAGDPSFYLSSGDVENSSGRLAERPQEGHKSYLEAASTTASGAVRIRETGLGAANDARVDVEGAQTSALVQKPALLIYPTKPKTNSEYSQVMEALRVAISPEELGLSDLETRKVKGGALVASSSSEGIVRLEREINTKRTLREKLQAKKPFRRNPQILVKGISSTIEDLELKAAVINQNHLNGTSEDLKVVRTFPNRDGTKTVVFEVEPELFRQIKTKRRLIVGWTSCSVEENLHVLFCRRCSRYGHTMTRCQECPRCIHCGKDHSGADCDGRSRRTCLACEENPQVHPTDTEHSSSDVDCPTYKWQSCQLNGRPVLVGLLHGMRSEAIAPTPWMQPTSLRSSMAHLLLPPRKTWETQLWVTLDPARRSRLRLGPVVERGTYRGVLTTRTVEKLSL</sequence>
<evidence type="ECO:0000313" key="1">
    <source>
        <dbReference type="EMBL" id="KAG0435984.1"/>
    </source>
</evidence>